<dbReference type="OrthoDB" id="27483at2759"/>
<dbReference type="Proteomes" id="UP000193685">
    <property type="component" value="Unassembled WGS sequence"/>
</dbReference>
<sequence>MDPTVDGDIGHAETTTLPDAELLDSPASLLLDSHDVDVDLSQVSDTKEPRRVKVYEMKGDAWRDRGTGFCMGLIREVTYAGDIQEEGDSPAETQIAENETAPTDAPQSPPSPAPPPRQQAYFLVKSEELKDTILLESKILKEDLYQIQQNTLIVWQEVDGTDVALSFQEEAGCLEIWNFLRHVQKTLQGQAWEGPVERIQNINPDDLSDDEGESALDPIHLPDPSLAKLPEIEELVYAALGSIVRRENLAKFILGEDYVAKLVTLLEVAEDLESLRDLHRLCNVVKSFILLNDAAIFESILRDEVFLQIAGILEYDPDFPNHKAEHRKYLSDTSKFKEVVPVNDPEIKRKIHQTFRLQYIKDVILARILDDPTFSILNTLIFFNQVDIVQHFQHNEEFLAALFGLFDDPKSDQAARRDDAVLFIQQFCSIAKTLQPPARTALYQAFAQNGLLKVIVYSLSTQARRHICLAGADILMATIDHDPKLVRSYILEQHGQGETTLAETLIQLLISEQDLGIKAQMMEAVRLLTDPSAGPPTDAAGQPHKPDMVLRRREDPETEKFLEVFYERHVQQLMSPLLEAGFGQVDTLPFETSQLYIHLCDLLCFFIRAHTFHSKFWILSTNISCSISQIFATREKHLKLAALRYFRICIGANDEFYNRHLIKNRLLDPLVTLLLTEGSRSNLLNSAALEFFELIRKEGMRGLIYNITEHFREEIERCPHAETLKGILVKWEQFEAPPPPRPRLPTPEGKRESLGDKWQQDAQEAAYFDGDDEARAMRSTNIAAGVKRPLVSEEYDADEQEAEAGKENEPEVSPQKRHSAGLPGELQDQEELSITEAIESKLAQRQSKAAAAAADDTVMDGVVAQSTSPAPSPDGPGSMTRARRAGSLGGQNASPDRKSKETTPGKKRLMSFTFGRKRAMKQQSQPQQPQQPAEEKSSSKG</sequence>
<dbReference type="GO" id="GO:0005654">
    <property type="term" value="C:nucleoplasm"/>
    <property type="evidence" value="ECO:0007669"/>
    <property type="project" value="TreeGrafter"/>
</dbReference>
<dbReference type="InterPro" id="IPR055236">
    <property type="entry name" value="EVH1_PP4R3"/>
</dbReference>
<protein>
    <submittedName>
        <fullName evidence="6">Component of IIS longevity pathway SMK-1-domain-containing protein</fullName>
    </submittedName>
</protein>
<accession>A0A1Y2FIW1</accession>
<dbReference type="Gene3D" id="2.30.29.30">
    <property type="entry name" value="Pleckstrin-homology domain (PH domain)/Phosphotyrosine-binding domain (PTB)"/>
    <property type="match status" value="1"/>
</dbReference>
<dbReference type="GeneID" id="63783446"/>
<feature type="compositionally biased region" description="Basic and acidic residues" evidence="3">
    <location>
        <begin position="895"/>
        <end position="904"/>
    </location>
</feature>
<feature type="domain" description="Serine/threonine-protein phosphatase 4 regulatory subunit 3-like central" evidence="4">
    <location>
        <begin position="231"/>
        <end position="733"/>
    </location>
</feature>
<dbReference type="OMA" id="ALMTHNN"/>
<dbReference type="EMBL" id="MCFI01000007">
    <property type="protein sequence ID" value="ORY83878.1"/>
    <property type="molecule type" value="Genomic_DNA"/>
</dbReference>
<feature type="domain" description="PP4R3 EVH1-like" evidence="5">
    <location>
        <begin position="122"/>
        <end position="186"/>
    </location>
</feature>
<organism evidence="6 7">
    <name type="scientific">Protomyces lactucae-debilis</name>
    <dbReference type="NCBI Taxonomy" id="2754530"/>
    <lineage>
        <taxon>Eukaryota</taxon>
        <taxon>Fungi</taxon>
        <taxon>Dikarya</taxon>
        <taxon>Ascomycota</taxon>
        <taxon>Taphrinomycotina</taxon>
        <taxon>Taphrinomycetes</taxon>
        <taxon>Taphrinales</taxon>
        <taxon>Protomycetaceae</taxon>
        <taxon>Protomyces</taxon>
    </lineage>
</organism>
<dbReference type="InterPro" id="IPR051137">
    <property type="entry name" value="PP4R3-like"/>
</dbReference>
<feature type="compositionally biased region" description="Pro residues" evidence="3">
    <location>
        <begin position="736"/>
        <end position="745"/>
    </location>
</feature>
<dbReference type="AlphaFoldDB" id="A0A1Y2FIW1"/>
<feature type="region of interest" description="Disordered" evidence="3">
    <location>
        <begin position="735"/>
        <end position="758"/>
    </location>
</feature>
<name>A0A1Y2FIW1_PROLT</name>
<feature type="region of interest" description="Disordered" evidence="3">
    <location>
        <begin position="795"/>
        <end position="941"/>
    </location>
</feature>
<gene>
    <name evidence="6" type="ORF">BCR37DRAFT_287212</name>
</gene>
<proteinExistence type="predicted"/>
<comment type="subcellular location">
    <subcellularLocation>
        <location evidence="1">Nucleus</location>
    </subcellularLocation>
</comment>
<dbReference type="InterPro" id="IPR006887">
    <property type="entry name" value="P4R3-like_central_dom"/>
</dbReference>
<evidence type="ECO:0000256" key="1">
    <source>
        <dbReference type="ARBA" id="ARBA00004123"/>
    </source>
</evidence>
<feature type="compositionally biased region" description="Basic and acidic residues" evidence="3">
    <location>
        <begin position="748"/>
        <end position="758"/>
    </location>
</feature>
<dbReference type="GO" id="GO:0006974">
    <property type="term" value="P:DNA damage response"/>
    <property type="evidence" value="ECO:0007669"/>
    <property type="project" value="TreeGrafter"/>
</dbReference>
<reference evidence="6 7" key="1">
    <citation type="submission" date="2016-07" db="EMBL/GenBank/DDBJ databases">
        <title>Pervasive Adenine N6-methylation of Active Genes in Fungi.</title>
        <authorList>
            <consortium name="DOE Joint Genome Institute"/>
            <person name="Mondo S.J."/>
            <person name="Dannebaum R.O."/>
            <person name="Kuo R.C."/>
            <person name="Labutti K."/>
            <person name="Haridas S."/>
            <person name="Kuo A."/>
            <person name="Salamov A."/>
            <person name="Ahrendt S.R."/>
            <person name="Lipzen A."/>
            <person name="Sullivan W."/>
            <person name="Andreopoulos W.B."/>
            <person name="Clum A."/>
            <person name="Lindquist E."/>
            <person name="Daum C."/>
            <person name="Ramamoorthy G.K."/>
            <person name="Gryganskyi A."/>
            <person name="Culley D."/>
            <person name="Magnuson J.K."/>
            <person name="James T.Y."/>
            <person name="O'Malley M.A."/>
            <person name="Stajich J.E."/>
            <person name="Spatafora J.W."/>
            <person name="Visel A."/>
            <person name="Grigoriev I.V."/>
        </authorList>
    </citation>
    <scope>NUCLEOTIDE SEQUENCE [LARGE SCALE GENOMIC DNA]</scope>
    <source>
        <strain evidence="6 7">12-1054</strain>
    </source>
</reference>
<dbReference type="Pfam" id="PF22972">
    <property type="entry name" value="EVH1_PP4R3"/>
    <property type="match status" value="1"/>
</dbReference>
<dbReference type="PANTHER" id="PTHR23318:SF0">
    <property type="entry name" value="SERINE_THREONINE-PROTEIN PHOSPHATASE 4 REGULATORY SUBUNIT 3"/>
    <property type="match status" value="1"/>
</dbReference>
<dbReference type="Pfam" id="PF04802">
    <property type="entry name" value="PP4R3"/>
    <property type="match status" value="1"/>
</dbReference>
<feature type="compositionally biased region" description="Basic residues" evidence="3">
    <location>
        <begin position="905"/>
        <end position="920"/>
    </location>
</feature>
<evidence type="ECO:0000313" key="7">
    <source>
        <dbReference type="Proteomes" id="UP000193685"/>
    </source>
</evidence>
<dbReference type="InterPro" id="IPR011993">
    <property type="entry name" value="PH-like_dom_sf"/>
</dbReference>
<evidence type="ECO:0000259" key="5">
    <source>
        <dbReference type="Pfam" id="PF22972"/>
    </source>
</evidence>
<evidence type="ECO:0000256" key="3">
    <source>
        <dbReference type="SAM" id="MobiDB-lite"/>
    </source>
</evidence>
<dbReference type="RefSeq" id="XP_040726173.1">
    <property type="nucleotide sequence ID" value="XM_040866847.1"/>
</dbReference>
<dbReference type="PANTHER" id="PTHR23318">
    <property type="entry name" value="ATP SYNTHASE GAMMA-RELATED"/>
    <property type="match status" value="1"/>
</dbReference>
<feature type="compositionally biased region" description="Pro residues" evidence="3">
    <location>
        <begin position="107"/>
        <end position="117"/>
    </location>
</feature>
<feature type="region of interest" description="Disordered" evidence="3">
    <location>
        <begin position="99"/>
        <end position="118"/>
    </location>
</feature>
<dbReference type="STRING" id="56484.A0A1Y2FIW1"/>
<feature type="compositionally biased region" description="Low complexity" evidence="3">
    <location>
        <begin position="922"/>
        <end position="932"/>
    </location>
</feature>
<dbReference type="GO" id="GO:0030289">
    <property type="term" value="C:protein phosphatase 4 complex"/>
    <property type="evidence" value="ECO:0007669"/>
    <property type="project" value="TreeGrafter"/>
</dbReference>
<evidence type="ECO:0000259" key="4">
    <source>
        <dbReference type="Pfam" id="PF04802"/>
    </source>
</evidence>
<dbReference type="GO" id="GO:0072542">
    <property type="term" value="F:protein phosphatase activator activity"/>
    <property type="evidence" value="ECO:0007669"/>
    <property type="project" value="TreeGrafter"/>
</dbReference>
<evidence type="ECO:0000256" key="2">
    <source>
        <dbReference type="ARBA" id="ARBA00023242"/>
    </source>
</evidence>
<keyword evidence="2" id="KW-0539">Nucleus</keyword>
<evidence type="ECO:0000313" key="6">
    <source>
        <dbReference type="EMBL" id="ORY83878.1"/>
    </source>
</evidence>
<comment type="caution">
    <text evidence="6">The sequence shown here is derived from an EMBL/GenBank/DDBJ whole genome shotgun (WGS) entry which is preliminary data.</text>
</comment>
<keyword evidence="7" id="KW-1185">Reference proteome</keyword>